<dbReference type="FunFam" id="2.130.10.10:FF:000427">
    <property type="entry name" value="WD repeat domain 66"/>
    <property type="match status" value="1"/>
</dbReference>
<evidence type="ECO:0000256" key="5">
    <source>
        <dbReference type="ARBA" id="ARBA00040994"/>
    </source>
</evidence>
<dbReference type="GO" id="GO:0031514">
    <property type="term" value="C:motile cilium"/>
    <property type="evidence" value="ECO:0007669"/>
    <property type="project" value="TreeGrafter"/>
</dbReference>
<evidence type="ECO:0000256" key="1">
    <source>
        <dbReference type="ARBA" id="ARBA00004138"/>
    </source>
</evidence>
<evidence type="ECO:0000313" key="8">
    <source>
        <dbReference type="RefSeq" id="XP_013416584.1"/>
    </source>
</evidence>
<dbReference type="PANTHER" id="PTHR13720:SF13">
    <property type="entry name" value="CILIA- AND FLAGELLA-ASSOCIATED PROTEIN 251"/>
    <property type="match status" value="1"/>
</dbReference>
<dbReference type="InterPro" id="IPR011992">
    <property type="entry name" value="EF-hand-dom_pair"/>
</dbReference>
<dbReference type="SUPFAM" id="SSF47473">
    <property type="entry name" value="EF-hand"/>
    <property type="match status" value="1"/>
</dbReference>
<dbReference type="Pfam" id="PF00400">
    <property type="entry name" value="WD40"/>
    <property type="match status" value="6"/>
</dbReference>
<dbReference type="PROSITE" id="PS50082">
    <property type="entry name" value="WD_REPEATS_2"/>
    <property type="match status" value="1"/>
</dbReference>
<dbReference type="InterPro" id="IPR001680">
    <property type="entry name" value="WD40_rpt"/>
</dbReference>
<keyword evidence="3" id="KW-0677">Repeat</keyword>
<dbReference type="InterPro" id="IPR015943">
    <property type="entry name" value="WD40/YVTN_repeat-like_dom_sf"/>
</dbReference>
<comment type="subcellular location">
    <subcellularLocation>
        <location evidence="1">Cell projection</location>
        <location evidence="1">Cilium</location>
    </subcellularLocation>
</comment>
<organism evidence="7 8">
    <name type="scientific">Lingula anatina</name>
    <name type="common">Brachiopod</name>
    <name type="synonym">Lingula unguis</name>
    <dbReference type="NCBI Taxonomy" id="7574"/>
    <lineage>
        <taxon>Eukaryota</taxon>
        <taxon>Metazoa</taxon>
        <taxon>Spiralia</taxon>
        <taxon>Lophotrochozoa</taxon>
        <taxon>Brachiopoda</taxon>
        <taxon>Linguliformea</taxon>
        <taxon>Lingulata</taxon>
        <taxon>Lingulida</taxon>
        <taxon>Linguloidea</taxon>
        <taxon>Lingulidae</taxon>
        <taxon>Lingula</taxon>
    </lineage>
</organism>
<dbReference type="Gene3D" id="1.10.238.10">
    <property type="entry name" value="EF-hand"/>
    <property type="match status" value="1"/>
</dbReference>
<dbReference type="RefSeq" id="XP_013416584.1">
    <property type="nucleotide sequence ID" value="XM_013561130.1"/>
</dbReference>
<dbReference type="GeneID" id="106178097"/>
<evidence type="ECO:0000256" key="4">
    <source>
        <dbReference type="ARBA" id="ARBA00023273"/>
    </source>
</evidence>
<dbReference type="Gene3D" id="2.130.10.10">
    <property type="entry name" value="YVTN repeat-like/Quinoprotein amine dehydrogenase"/>
    <property type="match status" value="2"/>
</dbReference>
<reference evidence="8" key="1">
    <citation type="submission" date="2025-08" db="UniProtKB">
        <authorList>
            <consortium name="RefSeq"/>
        </authorList>
    </citation>
    <scope>IDENTIFICATION</scope>
    <source>
        <tissue evidence="8">Gonads</tissue>
    </source>
</reference>
<name>A0A1S3K2G4_LINAN</name>
<evidence type="ECO:0000256" key="3">
    <source>
        <dbReference type="ARBA" id="ARBA00022737"/>
    </source>
</evidence>
<sequence length="903" mass="101186">MNKNIPVLNLTDPNRKMIAYACAHAGILYNFRDNTQKILQGHCNPLSCMCTSADKRWLVTADKGRDNLVIIWDTSSGVPVQTLFDPHPEVGVAAIAMTPDAKYIATISAAEDQTLSIWDWTVDGEKPVCKTNLKAEYGHQHYIHFNPDDTFQLVSNSESQVIFYSWSSGQLEYFAPPLQDEDFNKQVGRYSQTIYQTNSSRALTATSVGNLVVWDNNKPLTKVVSTDPSPDKKALKLVKLQDRAINVLTTTDGYIVTGDVLGHVRFLDQTLKLIMWYQDFNLGPISSISFACDPQFHDRLKDQREYPADATIKAQKLIIRDFVVGTSTAVYGHITTQGTIIDVIHRDHDASVHALAAHPFRPQIAMGSYSGLLKLWDYEKRIVIASRYFERGNMIRCCSFDPTGSFIAVGFMNGAVNVVNAFDLQDECSEPFRYARDVITHCAFSHDSQYLATADGECTVSVFKAQHTDGEEPWIYLGRHRAHYKLIKDLIFGVQLDSNLPRLMSLGADRVLVEYDLQNSGKDDLRVMESDRIEQSAQPLCLTWYPALKKEHFILTVNDQYKFKLYNSTTKMCRKTLLGPTYGSPIQKIAIIPTPDPDNSKRYLAYINDDKVGLHMLPLDGNPHNAMALVAHPTGVANLACSYDGKYVFTAGGPDCTVHMWQLNVLALEAQSKMGGEDLIPFYGLLDGGRDGELFAELENYFYYAQIRSQGVNTMDTRAVSVKIPLSEVPYVMMAMGFYPSQQEIQDMLNEVKYSEYVETGKYVEEIDLGEFIRLYINHRPAFGLSPERLAAAFETLGLPTEQGYAIDRGELLDLLQSKGEHMTEYELAECLTTLLGFNAEGGSSEMHEFDPSTAGDIIEENLPQDITVDMFADELLGFSMYVPPGLPEGLATHETQTETLET</sequence>
<protein>
    <recommendedName>
        <fullName evidence="5">Cilia- and flagella-associated protein 251</fullName>
    </recommendedName>
</protein>
<gene>
    <name evidence="8" type="primary">LOC106178097</name>
</gene>
<keyword evidence="4" id="KW-0966">Cell projection</keyword>
<keyword evidence="8" id="KW-0969">Cilium</keyword>
<evidence type="ECO:0000256" key="6">
    <source>
        <dbReference type="PROSITE-ProRule" id="PRU00221"/>
    </source>
</evidence>
<dbReference type="InterPro" id="IPR036322">
    <property type="entry name" value="WD40_repeat_dom_sf"/>
</dbReference>
<evidence type="ECO:0000256" key="2">
    <source>
        <dbReference type="ARBA" id="ARBA00022574"/>
    </source>
</evidence>
<dbReference type="Proteomes" id="UP000085678">
    <property type="component" value="Unplaced"/>
</dbReference>
<dbReference type="InterPro" id="IPR050630">
    <property type="entry name" value="WD_repeat_EMAP"/>
</dbReference>
<proteinExistence type="predicted"/>
<dbReference type="OrthoDB" id="4899631at2759"/>
<feature type="repeat" description="WD" evidence="6">
    <location>
        <begin position="345"/>
        <end position="386"/>
    </location>
</feature>
<keyword evidence="2 6" id="KW-0853">WD repeat</keyword>
<dbReference type="SMART" id="SM00320">
    <property type="entry name" value="WD40"/>
    <property type="match status" value="7"/>
</dbReference>
<dbReference type="SUPFAM" id="SSF50978">
    <property type="entry name" value="WD40 repeat-like"/>
    <property type="match status" value="3"/>
</dbReference>
<dbReference type="AlphaFoldDB" id="A0A1S3K2G4"/>
<evidence type="ECO:0000313" key="7">
    <source>
        <dbReference type="Proteomes" id="UP000085678"/>
    </source>
</evidence>
<keyword evidence="8" id="KW-0282">Flagellum</keyword>
<accession>A0A1S3K2G4</accession>
<dbReference type="PANTHER" id="PTHR13720">
    <property type="entry name" value="WD-40 REPEAT PROTEIN"/>
    <property type="match status" value="1"/>
</dbReference>
<keyword evidence="7" id="KW-1185">Reference proteome</keyword>